<sequence length="130" mass="14004">MAVNTVSLREARLRASATRTGWRLALVQGLVSVEQVIAAAATEDGKPLRRLTLREVLASRPGCGDVQANRVVARLRVLLGVKPDELPAKRMTVAWLLDGRASGRAEAWACAVGDPTTVYAGFPFAERPQL</sequence>
<name>A0A645I8U6_9ZZZZ</name>
<reference evidence="1" key="1">
    <citation type="submission" date="2019-08" db="EMBL/GenBank/DDBJ databases">
        <authorList>
            <person name="Kucharzyk K."/>
            <person name="Murdoch R.W."/>
            <person name="Higgins S."/>
            <person name="Loffler F."/>
        </authorList>
    </citation>
    <scope>NUCLEOTIDE SEQUENCE</scope>
</reference>
<comment type="caution">
    <text evidence="1">The sequence shown here is derived from an EMBL/GenBank/DDBJ whole genome shotgun (WGS) entry which is preliminary data.</text>
</comment>
<dbReference type="EMBL" id="VSSQ01104060">
    <property type="protein sequence ID" value="MPN44724.1"/>
    <property type="molecule type" value="Genomic_DNA"/>
</dbReference>
<proteinExistence type="predicted"/>
<dbReference type="AlphaFoldDB" id="A0A645I8U6"/>
<organism evidence="1">
    <name type="scientific">bioreactor metagenome</name>
    <dbReference type="NCBI Taxonomy" id="1076179"/>
    <lineage>
        <taxon>unclassified sequences</taxon>
        <taxon>metagenomes</taxon>
        <taxon>ecological metagenomes</taxon>
    </lineage>
</organism>
<dbReference type="Gene3D" id="1.10.8.50">
    <property type="match status" value="1"/>
</dbReference>
<protein>
    <submittedName>
        <fullName evidence="1">Uncharacterized protein</fullName>
    </submittedName>
</protein>
<accession>A0A645I8U6</accession>
<gene>
    <name evidence="1" type="ORF">SDC9_192289</name>
</gene>
<evidence type="ECO:0000313" key="1">
    <source>
        <dbReference type="EMBL" id="MPN44724.1"/>
    </source>
</evidence>